<comment type="caution">
    <text evidence="1">The sequence shown here is derived from an EMBL/GenBank/DDBJ whole genome shotgun (WGS) entry which is preliminary data.</text>
</comment>
<sequence>MTVYSRLTRPSPPGLLLSPNTPKRSRGRPLKVQQQLPLSSTPNPLRRYIGGTDSPFPVSLSPLRLRSKRVAHENALPLPPRKLMETDTHQKTDQPDAALPRVKRQGRLRLRNAGAKTKAVVEEGSEAGRPAKRRRRNGKGLTVEESDLQSDDTTGADPHRRYRPRFVLEESDSPDKDRGDSSLSSDLSIELSLKEDHVTSLSLEVEEEEEQEDEEDLPSFLNYTKPLPITEGICVWCKFRNYPFWPALVKRVNRKLKKASIVFIDNLLLDKKKIRKGFSVALKTLKPFDCEEADELVCKAKEKYDAAINWCLELIADYRIRMGCGFTGSFIEYFYDDISCPVRKRYPQGPSDLAFPSNLMLEEQHVTLNTEEEEEEEEESHRQERKLLPDRSKAARNRANEKLVAFIVRQRQVETRLLGVISGRQQSKWLRGLLAASRSVVDTYLEDEEQLDQVIKYLKEVYHTASKTAPCLADVDPIRFVLDVLLPEAVIHAIAGVDKLSLKAAEDKYLKGPCLSKREREEFDAMIEQQMKMKASVRQCPAPST</sequence>
<accession>A0ACC2H745</accession>
<protein>
    <submittedName>
        <fullName evidence="1">Uncharacterized protein</fullName>
    </submittedName>
</protein>
<evidence type="ECO:0000313" key="1">
    <source>
        <dbReference type="EMBL" id="KAJ8011515.1"/>
    </source>
</evidence>
<reference evidence="1" key="1">
    <citation type="submission" date="2021-05" db="EMBL/GenBank/DDBJ databases">
        <authorList>
            <person name="Pan Q."/>
            <person name="Jouanno E."/>
            <person name="Zahm M."/>
            <person name="Klopp C."/>
            <person name="Cabau C."/>
            <person name="Louis A."/>
            <person name="Berthelot C."/>
            <person name="Parey E."/>
            <person name="Roest Crollius H."/>
            <person name="Montfort J."/>
            <person name="Robinson-Rechavi M."/>
            <person name="Bouchez O."/>
            <person name="Lampietro C."/>
            <person name="Lopez Roques C."/>
            <person name="Donnadieu C."/>
            <person name="Postlethwait J."/>
            <person name="Bobe J."/>
            <person name="Dillon D."/>
            <person name="Chandos A."/>
            <person name="von Hippel F."/>
            <person name="Guiguen Y."/>
        </authorList>
    </citation>
    <scope>NUCLEOTIDE SEQUENCE</scope>
    <source>
        <strain evidence="1">YG-Jan2019</strain>
    </source>
</reference>
<evidence type="ECO:0000313" key="2">
    <source>
        <dbReference type="Proteomes" id="UP001157502"/>
    </source>
</evidence>
<proteinExistence type="predicted"/>
<name>A0ACC2H745_DALPE</name>
<gene>
    <name evidence="1" type="ORF">DPEC_G00059020</name>
</gene>
<dbReference type="Proteomes" id="UP001157502">
    <property type="component" value="Chromosome 5"/>
</dbReference>
<organism evidence="1 2">
    <name type="scientific">Dallia pectoralis</name>
    <name type="common">Alaska blackfish</name>
    <dbReference type="NCBI Taxonomy" id="75939"/>
    <lineage>
        <taxon>Eukaryota</taxon>
        <taxon>Metazoa</taxon>
        <taxon>Chordata</taxon>
        <taxon>Craniata</taxon>
        <taxon>Vertebrata</taxon>
        <taxon>Euteleostomi</taxon>
        <taxon>Actinopterygii</taxon>
        <taxon>Neopterygii</taxon>
        <taxon>Teleostei</taxon>
        <taxon>Protacanthopterygii</taxon>
        <taxon>Esociformes</taxon>
        <taxon>Umbridae</taxon>
        <taxon>Dallia</taxon>
    </lineage>
</organism>
<keyword evidence="2" id="KW-1185">Reference proteome</keyword>
<dbReference type="EMBL" id="CM055732">
    <property type="protein sequence ID" value="KAJ8011515.1"/>
    <property type="molecule type" value="Genomic_DNA"/>
</dbReference>